<dbReference type="GO" id="GO:0071035">
    <property type="term" value="P:nuclear polyadenylation-dependent rRNA catabolic process"/>
    <property type="evidence" value="ECO:0007669"/>
    <property type="project" value="TreeGrafter"/>
</dbReference>
<evidence type="ECO:0000256" key="3">
    <source>
        <dbReference type="ARBA" id="ARBA00022737"/>
    </source>
</evidence>
<feature type="domain" description="CCHC-type" evidence="7">
    <location>
        <begin position="39"/>
        <end position="55"/>
    </location>
</feature>
<dbReference type="GO" id="GO:0031499">
    <property type="term" value="C:TRAMP complex"/>
    <property type="evidence" value="ECO:0007669"/>
    <property type="project" value="TreeGrafter"/>
</dbReference>
<gene>
    <name evidence="8 10" type="ORF">BDZ99DRAFT_382862</name>
</gene>
<organism evidence="8">
    <name type="scientific">Mytilinidion resinicola</name>
    <dbReference type="NCBI Taxonomy" id="574789"/>
    <lineage>
        <taxon>Eukaryota</taxon>
        <taxon>Fungi</taxon>
        <taxon>Dikarya</taxon>
        <taxon>Ascomycota</taxon>
        <taxon>Pezizomycotina</taxon>
        <taxon>Dothideomycetes</taxon>
        <taxon>Pleosporomycetidae</taxon>
        <taxon>Mytilinidiales</taxon>
        <taxon>Mytilinidiaceae</taxon>
        <taxon>Mytilinidion</taxon>
    </lineage>
</organism>
<feature type="non-terminal residue" evidence="8">
    <location>
        <position position="155"/>
    </location>
</feature>
<reference evidence="8 10" key="1">
    <citation type="journal article" date="2020" name="Stud. Mycol.">
        <title>101 Dothideomycetes genomes: a test case for predicting lifestyles and emergence of pathogens.</title>
        <authorList>
            <person name="Haridas S."/>
            <person name="Albert R."/>
            <person name="Binder M."/>
            <person name="Bloem J."/>
            <person name="Labutti K."/>
            <person name="Salamov A."/>
            <person name="Andreopoulos B."/>
            <person name="Baker S."/>
            <person name="Barry K."/>
            <person name="Bills G."/>
            <person name="Bluhm B."/>
            <person name="Cannon C."/>
            <person name="Castanera R."/>
            <person name="Culley D."/>
            <person name="Daum C."/>
            <person name="Ezra D."/>
            <person name="Gonzalez J."/>
            <person name="Henrissat B."/>
            <person name="Kuo A."/>
            <person name="Liang C."/>
            <person name="Lipzen A."/>
            <person name="Lutzoni F."/>
            <person name="Magnuson J."/>
            <person name="Mondo S."/>
            <person name="Nolan M."/>
            <person name="Ohm R."/>
            <person name="Pangilinan J."/>
            <person name="Park H.-J."/>
            <person name="Ramirez L."/>
            <person name="Alfaro M."/>
            <person name="Sun H."/>
            <person name="Tritt A."/>
            <person name="Yoshinaga Y."/>
            <person name="Zwiers L.-H."/>
            <person name="Turgeon B."/>
            <person name="Goodwin S."/>
            <person name="Spatafora J."/>
            <person name="Crous P."/>
            <person name="Grigoriev I."/>
        </authorList>
    </citation>
    <scope>NUCLEOTIDE SEQUENCE</scope>
    <source>
        <strain evidence="8 10">CBS 304.34</strain>
    </source>
</reference>
<dbReference type="RefSeq" id="XP_033579005.1">
    <property type="nucleotide sequence ID" value="XM_033715296.1"/>
</dbReference>
<keyword evidence="4" id="KW-0863">Zinc-finger</keyword>
<evidence type="ECO:0000313" key="8">
    <source>
        <dbReference type="EMBL" id="KAF2812041.1"/>
    </source>
</evidence>
<keyword evidence="9" id="KW-1185">Reference proteome</keyword>
<dbReference type="InterPro" id="IPR001878">
    <property type="entry name" value="Znf_CCHC"/>
</dbReference>
<feature type="domain" description="CCHC-type" evidence="7">
    <location>
        <begin position="57"/>
        <end position="74"/>
    </location>
</feature>
<feature type="domain" description="CCHC-type" evidence="7">
    <location>
        <begin position="103"/>
        <end position="119"/>
    </location>
</feature>
<keyword evidence="2" id="KW-0479">Metal-binding</keyword>
<feature type="domain" description="CCHC-type" evidence="7">
    <location>
        <begin position="77"/>
        <end position="93"/>
    </location>
</feature>
<evidence type="ECO:0000256" key="6">
    <source>
        <dbReference type="ARBA" id="ARBA00023242"/>
    </source>
</evidence>
<comment type="subcellular location">
    <subcellularLocation>
        <location evidence="1">Nucleus</location>
    </subcellularLocation>
</comment>
<keyword evidence="6" id="KW-0539">Nucleus</keyword>
<dbReference type="SMART" id="SM00343">
    <property type="entry name" value="ZnF_C2HC"/>
    <property type="match status" value="5"/>
</dbReference>
<dbReference type="GO" id="GO:0071036">
    <property type="term" value="P:nuclear polyadenylation-dependent snoRNA catabolic process"/>
    <property type="evidence" value="ECO:0007669"/>
    <property type="project" value="TreeGrafter"/>
</dbReference>
<sequence>MADNLSNAYDSVSPTDAAPVDLSTEPVYWFQDTADGVPRCQMCIRKGHSEEECPSRMCRHCRAPNEHFSSACPTRRRCAKCHQAGHAKDECSTTSSISAKVLPCDLCQRQGHTEEQCSLLWRTFFPENLSDVKKVGRLIISCYYCGASSHWGDDC</sequence>
<dbReference type="Gene3D" id="4.10.60.10">
    <property type="entry name" value="Zinc finger, CCHC-type"/>
    <property type="match status" value="1"/>
</dbReference>
<dbReference type="GO" id="GO:0071031">
    <property type="term" value="P:nuclear mRNA surveillance of mRNA 3'-end processing"/>
    <property type="evidence" value="ECO:0007669"/>
    <property type="project" value="TreeGrafter"/>
</dbReference>
<name>A0A6A6YTE8_9PEZI</name>
<evidence type="ECO:0000313" key="9">
    <source>
        <dbReference type="Proteomes" id="UP000504636"/>
    </source>
</evidence>
<evidence type="ECO:0000256" key="1">
    <source>
        <dbReference type="ARBA" id="ARBA00004123"/>
    </source>
</evidence>
<evidence type="ECO:0000256" key="2">
    <source>
        <dbReference type="ARBA" id="ARBA00022723"/>
    </source>
</evidence>
<dbReference type="GO" id="GO:0071037">
    <property type="term" value="P:nuclear polyadenylation-dependent snRNA catabolic process"/>
    <property type="evidence" value="ECO:0007669"/>
    <property type="project" value="TreeGrafter"/>
</dbReference>
<keyword evidence="3" id="KW-0677">Repeat</keyword>
<dbReference type="InterPro" id="IPR051644">
    <property type="entry name" value="TRAMP_AT-DNA-binding"/>
</dbReference>
<reference evidence="10" key="3">
    <citation type="submission" date="2025-04" db="UniProtKB">
        <authorList>
            <consortium name="RefSeq"/>
        </authorList>
    </citation>
    <scope>IDENTIFICATION</scope>
    <source>
        <strain evidence="10">CBS 304.34</strain>
    </source>
</reference>
<reference evidence="10" key="2">
    <citation type="submission" date="2020-04" db="EMBL/GenBank/DDBJ databases">
        <authorList>
            <consortium name="NCBI Genome Project"/>
        </authorList>
    </citation>
    <scope>NUCLEOTIDE SEQUENCE</scope>
    <source>
        <strain evidence="10">CBS 304.34</strain>
    </source>
</reference>
<dbReference type="PANTHER" id="PTHR46543">
    <property type="entry name" value="ZINC FINGER CCHC DOMAIN-CONTAINING PROTEIN 7"/>
    <property type="match status" value="1"/>
</dbReference>
<accession>A0A6A6YTE8</accession>
<dbReference type="EMBL" id="MU003697">
    <property type="protein sequence ID" value="KAF2812041.1"/>
    <property type="molecule type" value="Genomic_DNA"/>
</dbReference>
<dbReference type="OrthoDB" id="7608935at2759"/>
<dbReference type="AlphaFoldDB" id="A0A6A6YTE8"/>
<proteinExistence type="predicted"/>
<dbReference type="GO" id="GO:0003723">
    <property type="term" value="F:RNA binding"/>
    <property type="evidence" value="ECO:0007669"/>
    <property type="project" value="TreeGrafter"/>
</dbReference>
<keyword evidence="5" id="KW-0862">Zinc</keyword>
<dbReference type="PANTHER" id="PTHR46543:SF1">
    <property type="entry name" value="ZINC FINGER CCHC DOMAIN-CONTAINING PROTEIN 7"/>
    <property type="match status" value="1"/>
</dbReference>
<evidence type="ECO:0000259" key="7">
    <source>
        <dbReference type="SMART" id="SM00343"/>
    </source>
</evidence>
<dbReference type="GO" id="GO:0008270">
    <property type="term" value="F:zinc ion binding"/>
    <property type="evidence" value="ECO:0007669"/>
    <property type="project" value="UniProtKB-KW"/>
</dbReference>
<dbReference type="GO" id="GO:0071039">
    <property type="term" value="P:nuclear polyadenylation-dependent CUT catabolic process"/>
    <property type="evidence" value="ECO:0007669"/>
    <property type="project" value="TreeGrafter"/>
</dbReference>
<protein>
    <recommendedName>
        <fullName evidence="7">CCHC-type domain-containing protein</fullName>
    </recommendedName>
</protein>
<feature type="domain" description="CCHC-type" evidence="7">
    <location>
        <begin position="141"/>
        <end position="155"/>
    </location>
</feature>
<evidence type="ECO:0000313" key="10">
    <source>
        <dbReference type="RefSeq" id="XP_033579005.1"/>
    </source>
</evidence>
<evidence type="ECO:0000256" key="5">
    <source>
        <dbReference type="ARBA" id="ARBA00022833"/>
    </source>
</evidence>
<dbReference type="GO" id="GO:0071038">
    <property type="term" value="P:TRAMP-dependent tRNA surveillance pathway"/>
    <property type="evidence" value="ECO:0007669"/>
    <property type="project" value="TreeGrafter"/>
</dbReference>
<dbReference type="Proteomes" id="UP000504636">
    <property type="component" value="Unplaced"/>
</dbReference>
<evidence type="ECO:0000256" key="4">
    <source>
        <dbReference type="ARBA" id="ARBA00022771"/>
    </source>
</evidence>
<dbReference type="GeneID" id="54456189"/>